<gene>
    <name evidence="1" type="ORF">TCON_2674</name>
</gene>
<reference evidence="1 2" key="1">
    <citation type="submission" date="2019-01" db="EMBL/GenBank/DDBJ databases">
        <title>Genomes sequencing and comparative genomics of infectious freshwater microsporidia, Cucumispora dikerogammari and Thelohania contejeani.</title>
        <authorList>
            <person name="Cormier A."/>
            <person name="Giraud I."/>
            <person name="Wattier R."/>
            <person name="Teixeira M."/>
            <person name="Grandjean F."/>
            <person name="Rigaud T."/>
            <person name="Cordaux R."/>
        </authorList>
    </citation>
    <scope>NUCLEOTIDE SEQUENCE [LARGE SCALE GENOMIC DNA]</scope>
    <source>
        <strain evidence="1">T1</strain>
        <tissue evidence="1">Spores</tissue>
    </source>
</reference>
<comment type="caution">
    <text evidence="1">The sequence shown here is derived from an EMBL/GenBank/DDBJ whole genome shotgun (WGS) entry which is preliminary data.</text>
</comment>
<sequence>MWVKPNVTNKNYEKYLVEYSPESKYTTTFPTFKEFEDSIIQLANWKAAGVDEIFNFFIKHISSVPKHLYKIIKDICLEGKVQDMWFYRGITYLIPENTPSKGSDFRPITCMSNFTSSLLAEKQLGTVKRV</sequence>
<accession>A0ABQ7HVC6</accession>
<proteinExistence type="predicted"/>
<protein>
    <recommendedName>
        <fullName evidence="3">Reverse transcriptase</fullName>
    </recommendedName>
</protein>
<evidence type="ECO:0008006" key="3">
    <source>
        <dbReference type="Google" id="ProtNLM"/>
    </source>
</evidence>
<name>A0ABQ7HVC6_9MICR</name>
<dbReference type="Proteomes" id="UP001516464">
    <property type="component" value="Unassembled WGS sequence"/>
</dbReference>
<dbReference type="EMBL" id="SBIQ01000482">
    <property type="protein sequence ID" value="KAF7676614.1"/>
    <property type="molecule type" value="Genomic_DNA"/>
</dbReference>
<organism evidence="1 2">
    <name type="scientific">Astathelohania contejeani</name>
    <dbReference type="NCBI Taxonomy" id="164912"/>
    <lineage>
        <taxon>Eukaryota</taxon>
        <taxon>Fungi</taxon>
        <taxon>Fungi incertae sedis</taxon>
        <taxon>Microsporidia</taxon>
        <taxon>Astathelohaniidae</taxon>
        <taxon>Astathelohania</taxon>
    </lineage>
</organism>
<keyword evidence="2" id="KW-1185">Reference proteome</keyword>
<evidence type="ECO:0000313" key="2">
    <source>
        <dbReference type="Proteomes" id="UP001516464"/>
    </source>
</evidence>
<evidence type="ECO:0000313" key="1">
    <source>
        <dbReference type="EMBL" id="KAF7676614.1"/>
    </source>
</evidence>